<dbReference type="InterPro" id="IPR036388">
    <property type="entry name" value="WH-like_DNA-bd_sf"/>
</dbReference>
<evidence type="ECO:0000256" key="2">
    <source>
        <dbReference type="ARBA" id="ARBA00023125"/>
    </source>
</evidence>
<gene>
    <name evidence="5" type="ORF">CIL05_17365</name>
</gene>
<feature type="domain" description="HTH gntR-type" evidence="4">
    <location>
        <begin position="8"/>
        <end position="75"/>
    </location>
</feature>
<protein>
    <submittedName>
        <fullName evidence="5">GntR family transcriptional regulator</fullName>
    </submittedName>
</protein>
<dbReference type="PROSITE" id="PS50949">
    <property type="entry name" value="HTH_GNTR"/>
    <property type="match status" value="1"/>
</dbReference>
<dbReference type="AlphaFoldDB" id="A0A2A2IA00"/>
<comment type="caution">
    <text evidence="5">The sequence shown here is derived from an EMBL/GenBank/DDBJ whole genome shotgun (WGS) entry which is preliminary data.</text>
</comment>
<dbReference type="OrthoDB" id="114741at2"/>
<dbReference type="RefSeq" id="WP_095656818.1">
    <property type="nucleotide sequence ID" value="NZ_NPOA01000013.1"/>
</dbReference>
<keyword evidence="1" id="KW-0805">Transcription regulation</keyword>
<organism evidence="5 6">
    <name type="scientific">Virgibacillus profundi</name>
    <dbReference type="NCBI Taxonomy" id="2024555"/>
    <lineage>
        <taxon>Bacteria</taxon>
        <taxon>Bacillati</taxon>
        <taxon>Bacillota</taxon>
        <taxon>Bacilli</taxon>
        <taxon>Bacillales</taxon>
        <taxon>Bacillaceae</taxon>
        <taxon>Virgibacillus</taxon>
    </lineage>
</organism>
<dbReference type="PANTHER" id="PTHR43537">
    <property type="entry name" value="TRANSCRIPTIONAL REGULATOR, GNTR FAMILY"/>
    <property type="match status" value="1"/>
</dbReference>
<evidence type="ECO:0000259" key="4">
    <source>
        <dbReference type="PROSITE" id="PS50949"/>
    </source>
</evidence>
<keyword evidence="6" id="KW-1185">Reference proteome</keyword>
<dbReference type="InterPro" id="IPR011711">
    <property type="entry name" value="GntR_C"/>
</dbReference>
<dbReference type="CDD" id="cd07377">
    <property type="entry name" value="WHTH_GntR"/>
    <property type="match status" value="1"/>
</dbReference>
<keyword evidence="3" id="KW-0804">Transcription</keyword>
<dbReference type="Pfam" id="PF07729">
    <property type="entry name" value="FCD"/>
    <property type="match status" value="1"/>
</dbReference>
<dbReference type="InterPro" id="IPR008920">
    <property type="entry name" value="TF_FadR/GntR_C"/>
</dbReference>
<sequence>MKKIIQNESLAAQAYNLLKKSIISGEFSSNEELPEEKLAKYLGISRTPIREALMQLSMEGLLVLQKGRPARVATFSVEESLHFIELRRVLEIYNIEKVTLKVEEKLISELKENINQQLKAISKNDYQNFIEFDREFHLILASENENKKIGEMIHQMNNGVNRAFLILSNTLISSAQEAYEEHLRLIKALENKDVTLARESMIEHMDNVEKRFIKNFSKVENSR</sequence>
<reference evidence="5 6" key="1">
    <citation type="submission" date="2017-08" db="EMBL/GenBank/DDBJ databases">
        <title>Virgibacillus indicus sp. nov. and Virgibacillus profoundi sp. nov, two moderately halophilic bacteria isolated from marine sediment by using the Microfluidic Streak Plate.</title>
        <authorList>
            <person name="Xu B."/>
            <person name="Hu B."/>
            <person name="Wang J."/>
            <person name="Zhu Y."/>
            <person name="Huang L."/>
            <person name="Du W."/>
            <person name="Huang Y."/>
        </authorList>
    </citation>
    <scope>NUCLEOTIDE SEQUENCE [LARGE SCALE GENOMIC DNA]</scope>
    <source>
        <strain evidence="5 6">IO3-P3-H5</strain>
    </source>
</reference>
<dbReference type="SUPFAM" id="SSF48008">
    <property type="entry name" value="GntR ligand-binding domain-like"/>
    <property type="match status" value="1"/>
</dbReference>
<dbReference type="GO" id="GO:0003677">
    <property type="term" value="F:DNA binding"/>
    <property type="evidence" value="ECO:0007669"/>
    <property type="project" value="UniProtKB-KW"/>
</dbReference>
<dbReference type="SUPFAM" id="SSF46785">
    <property type="entry name" value="Winged helix' DNA-binding domain"/>
    <property type="match status" value="1"/>
</dbReference>
<dbReference type="Gene3D" id="1.10.10.10">
    <property type="entry name" value="Winged helix-like DNA-binding domain superfamily/Winged helix DNA-binding domain"/>
    <property type="match status" value="1"/>
</dbReference>
<evidence type="ECO:0000313" key="5">
    <source>
        <dbReference type="EMBL" id="PAV28402.1"/>
    </source>
</evidence>
<evidence type="ECO:0000313" key="6">
    <source>
        <dbReference type="Proteomes" id="UP000218887"/>
    </source>
</evidence>
<accession>A0A2A2IA00</accession>
<dbReference type="InterPro" id="IPR000524">
    <property type="entry name" value="Tscrpt_reg_HTH_GntR"/>
</dbReference>
<dbReference type="Proteomes" id="UP000218887">
    <property type="component" value="Unassembled WGS sequence"/>
</dbReference>
<dbReference type="Gene3D" id="1.20.120.530">
    <property type="entry name" value="GntR ligand-binding domain-like"/>
    <property type="match status" value="1"/>
</dbReference>
<dbReference type="SMART" id="SM00345">
    <property type="entry name" value="HTH_GNTR"/>
    <property type="match status" value="1"/>
</dbReference>
<dbReference type="PANTHER" id="PTHR43537:SF24">
    <property type="entry name" value="GLUCONATE OPERON TRANSCRIPTIONAL REPRESSOR"/>
    <property type="match status" value="1"/>
</dbReference>
<evidence type="ECO:0000256" key="3">
    <source>
        <dbReference type="ARBA" id="ARBA00023163"/>
    </source>
</evidence>
<proteinExistence type="predicted"/>
<evidence type="ECO:0000256" key="1">
    <source>
        <dbReference type="ARBA" id="ARBA00023015"/>
    </source>
</evidence>
<keyword evidence="2" id="KW-0238">DNA-binding</keyword>
<dbReference type="Pfam" id="PF00392">
    <property type="entry name" value="GntR"/>
    <property type="match status" value="1"/>
</dbReference>
<dbReference type="EMBL" id="NPOA01000013">
    <property type="protein sequence ID" value="PAV28402.1"/>
    <property type="molecule type" value="Genomic_DNA"/>
</dbReference>
<name>A0A2A2IA00_9BACI</name>
<dbReference type="GO" id="GO:0003700">
    <property type="term" value="F:DNA-binding transcription factor activity"/>
    <property type="evidence" value="ECO:0007669"/>
    <property type="project" value="InterPro"/>
</dbReference>
<dbReference type="InterPro" id="IPR036390">
    <property type="entry name" value="WH_DNA-bd_sf"/>
</dbReference>
<dbReference type="SMART" id="SM00895">
    <property type="entry name" value="FCD"/>
    <property type="match status" value="1"/>
</dbReference>
<dbReference type="PRINTS" id="PR00035">
    <property type="entry name" value="HTHGNTR"/>
</dbReference>